<reference evidence="3" key="1">
    <citation type="submission" date="2021-10" db="EMBL/GenBank/DDBJ databases">
        <title>Tropical sea cucumber genome reveals ecological adaptation and Cuvierian tubules defense mechanism.</title>
        <authorList>
            <person name="Chen T."/>
        </authorList>
    </citation>
    <scope>NUCLEOTIDE SEQUENCE</scope>
    <source>
        <strain evidence="3">Nanhai2018</strain>
        <tissue evidence="3">Muscle</tissue>
    </source>
</reference>
<dbReference type="Proteomes" id="UP001152320">
    <property type="component" value="Chromosome 1"/>
</dbReference>
<feature type="compositionally biased region" description="Low complexity" evidence="1">
    <location>
        <begin position="786"/>
        <end position="800"/>
    </location>
</feature>
<dbReference type="Pfam" id="PF20499">
    <property type="entry name" value="DUF6729"/>
    <property type="match status" value="1"/>
</dbReference>
<comment type="caution">
    <text evidence="3">The sequence shown here is derived from an EMBL/GenBank/DDBJ whole genome shotgun (WGS) entry which is preliminary data.</text>
</comment>
<feature type="compositionally biased region" description="Low complexity" evidence="1">
    <location>
        <begin position="836"/>
        <end position="846"/>
    </location>
</feature>
<feature type="domain" description="DUF6729" evidence="2">
    <location>
        <begin position="301"/>
        <end position="480"/>
    </location>
</feature>
<gene>
    <name evidence="3" type="ORF">HOLleu_03056</name>
</gene>
<proteinExistence type="predicted"/>
<dbReference type="EMBL" id="JAIZAY010000001">
    <property type="protein sequence ID" value="KAJ8050031.1"/>
    <property type="molecule type" value="Genomic_DNA"/>
</dbReference>
<evidence type="ECO:0000313" key="3">
    <source>
        <dbReference type="EMBL" id="KAJ8050031.1"/>
    </source>
</evidence>
<dbReference type="AlphaFoldDB" id="A0A9Q1CS34"/>
<feature type="region of interest" description="Disordered" evidence="1">
    <location>
        <begin position="1104"/>
        <end position="1127"/>
    </location>
</feature>
<keyword evidence="4" id="KW-1185">Reference proteome</keyword>
<evidence type="ECO:0000259" key="2">
    <source>
        <dbReference type="Pfam" id="PF20499"/>
    </source>
</evidence>
<evidence type="ECO:0000313" key="4">
    <source>
        <dbReference type="Proteomes" id="UP001152320"/>
    </source>
</evidence>
<feature type="region of interest" description="Disordered" evidence="1">
    <location>
        <begin position="783"/>
        <end position="849"/>
    </location>
</feature>
<feature type="compositionally biased region" description="Polar residues" evidence="1">
    <location>
        <begin position="801"/>
        <end position="835"/>
    </location>
</feature>
<dbReference type="OrthoDB" id="8931359at2759"/>
<dbReference type="PANTHER" id="PTHR47773:SF1">
    <property type="entry name" value="C2H2-TYPE DOMAIN-CONTAINING PROTEIN"/>
    <property type="match status" value="1"/>
</dbReference>
<evidence type="ECO:0000256" key="1">
    <source>
        <dbReference type="SAM" id="MobiDB-lite"/>
    </source>
</evidence>
<dbReference type="InterPro" id="IPR046616">
    <property type="entry name" value="DUF6729"/>
</dbReference>
<accession>A0A9Q1CS34</accession>
<protein>
    <recommendedName>
        <fullName evidence="2">DUF6729 domain-containing protein</fullName>
    </recommendedName>
</protein>
<dbReference type="PANTHER" id="PTHR47773">
    <property type="entry name" value="SI:DKEY-9I5.2-RELATED"/>
    <property type="match status" value="1"/>
</dbReference>
<sequence>MYFFFFLVVTMSTPNIRITSNGDVVMKLTKAAEEAKRKYRSRPISLPLPPIKANEDVQRDARDALQREGVQQPDEVTLLGWYKIQRGQYYGHTFKWLSENDAGYAFYLWREHLKGPSPGKTDIEVVRATDNLSALVRYMSSFEICNRIHQAIIAGKAAEVKAKQTGDPGFNILGFGKYHNHTYKDMLHLLKKSINDTAGGFWQRRVCIKILQCTGFNSTFVAVPYQTQRTQQSPPHHLPHLDHHQLCPAVLPSLQHQPMRVSWQKMASPAQEKWMWMELKKLGLLPGTVEYMQQSRWLGQPLWRTPPPGELQIRKPHELPTPDSFWIHPMFVWCPEVTFKHLLGSNGLPCITPDCNGQAEKRGLGRPRVVVGTGGGSTGMPNTGQYYILTSTLHCKKCKCSPWAADQPAYLKMLPQSMQNLFPAVMTYRKAVCKSLVDQLRRSGRSPGDMAKEIQELLQLRYEREHNQYLHFLKTAREQSLSGRNLDRAAGLDPSATSIPFGHHQDLQNLKKARTAVGAKGDPSKKEIRKHCRTVIPDPSQLETRVEAVISAFQAVEDSNGIPLFKDNMINEWKLQRTHIRRGCLSDPRIYGDDEAGEVLYRLVDYINFRGRESAATRLPAWQPLRGTSKLEGFYPHQARWVTISPWVSPALFQAQAFLGLARWNWSRGTEHRKLKLPAFDPRLTAELNQAHVDEYAELKYPDFCCNSMETGEQFGIDYSQEVVSVTSMDETDVHIQYSGDSCTYDETEMDNFEVDIATQQELEQMLASPREEIVRSESPVFNPVAETGTTTALPTAVTTSPSITSDMSPGQSQGSYINHMPGSSSIPNQQSCGHPSSTPSSSSTSQPVLSLRKNTLTGMVTNWHPDKWTPAMVTVINKLLAEHSGKNRMDRVVTEYRKLVYAGSSDDSSQLRMTNKHFIQLYERELNRRMEGQASINYSVEQTARAGDFTSHLDEIITVPPPDDPYHKKRPVDDGSSSSSDEEPQRSLVTEVAQAVIAQLELNTKKSKKTKRRKILKGLVLTQMTSPCLCRFLDSALLVAYLNQKYRVLGIYTTHTSIRDILPFSTAFFYSLIYGTPETMTFDEFWVPAVEAVQAEKQANQAKKAAAAKMREEKGWKKPGGPSRKK</sequence>
<feature type="region of interest" description="Disordered" evidence="1">
    <location>
        <begin position="958"/>
        <end position="988"/>
    </location>
</feature>
<organism evidence="3 4">
    <name type="scientific">Holothuria leucospilota</name>
    <name type="common">Black long sea cucumber</name>
    <name type="synonym">Mertensiothuria leucospilota</name>
    <dbReference type="NCBI Taxonomy" id="206669"/>
    <lineage>
        <taxon>Eukaryota</taxon>
        <taxon>Metazoa</taxon>
        <taxon>Echinodermata</taxon>
        <taxon>Eleutherozoa</taxon>
        <taxon>Echinozoa</taxon>
        <taxon>Holothuroidea</taxon>
        <taxon>Aspidochirotacea</taxon>
        <taxon>Aspidochirotida</taxon>
        <taxon>Holothuriidae</taxon>
        <taxon>Holothuria</taxon>
    </lineage>
</organism>
<name>A0A9Q1CS34_HOLLE</name>